<dbReference type="SUPFAM" id="SSF63829">
    <property type="entry name" value="Calcium-dependent phosphotriesterase"/>
    <property type="match status" value="2"/>
</dbReference>
<dbReference type="PANTHER" id="PTHR31778:SF2">
    <property type="entry name" value="BUD SITE SELECTION PROTEIN RAX2"/>
    <property type="match status" value="1"/>
</dbReference>
<reference evidence="2" key="1">
    <citation type="submission" date="2022-04" db="EMBL/GenBank/DDBJ databases">
        <title>Hymenobacter sp. isolated from the air.</title>
        <authorList>
            <person name="Won M."/>
            <person name="Lee C.-M."/>
            <person name="Woen H.-Y."/>
            <person name="Kwon S.-W."/>
        </authorList>
    </citation>
    <scope>NUCLEOTIDE SEQUENCE</scope>
    <source>
        <strain evidence="2">5116S-3</strain>
    </source>
</reference>
<dbReference type="NCBIfam" id="TIGR04183">
    <property type="entry name" value="Por_Secre_tail"/>
    <property type="match status" value="1"/>
</dbReference>
<dbReference type="GO" id="GO:1902929">
    <property type="term" value="C:plasma membrane of growing cell tip"/>
    <property type="evidence" value="ECO:0007669"/>
    <property type="project" value="TreeGrafter"/>
</dbReference>
<protein>
    <submittedName>
        <fullName evidence="2">T9SS type A sorting domain-containing protein</fullName>
    </submittedName>
</protein>
<dbReference type="Pfam" id="PF18962">
    <property type="entry name" value="Por_Secre_tail"/>
    <property type="match status" value="1"/>
</dbReference>
<dbReference type="Gene3D" id="2.80.10.50">
    <property type="match status" value="6"/>
</dbReference>
<dbReference type="EMBL" id="CP095046">
    <property type="protein sequence ID" value="UOQ73639.1"/>
    <property type="molecule type" value="Genomic_DNA"/>
</dbReference>
<dbReference type="NCBIfam" id="TIGR02608">
    <property type="entry name" value="delta_60_rpt"/>
    <property type="match status" value="10"/>
</dbReference>
<evidence type="ECO:0000313" key="3">
    <source>
        <dbReference type="Proteomes" id="UP000831796"/>
    </source>
</evidence>
<dbReference type="InterPro" id="IPR026444">
    <property type="entry name" value="Secre_tail"/>
</dbReference>
<dbReference type="AlphaFoldDB" id="A0A8T9QDJ1"/>
<dbReference type="Proteomes" id="UP000831796">
    <property type="component" value="Chromosome"/>
</dbReference>
<dbReference type="KEGG" id="hcu:MUN79_06860"/>
<evidence type="ECO:0000259" key="1">
    <source>
        <dbReference type="Pfam" id="PF18962"/>
    </source>
</evidence>
<dbReference type="Pfam" id="PF17164">
    <property type="entry name" value="DUF5122"/>
    <property type="match status" value="11"/>
</dbReference>
<evidence type="ECO:0000313" key="2">
    <source>
        <dbReference type="EMBL" id="UOQ73639.1"/>
    </source>
</evidence>
<proteinExistence type="predicted"/>
<dbReference type="PANTHER" id="PTHR31778">
    <property type="entry name" value="BUD SITE SELECTION PROTEIN RAX2"/>
    <property type="match status" value="1"/>
</dbReference>
<organism evidence="2 3">
    <name type="scientific">Hymenobacter cellulosilyticus</name>
    <dbReference type="NCBI Taxonomy" id="2932248"/>
    <lineage>
        <taxon>Bacteria</taxon>
        <taxon>Pseudomonadati</taxon>
        <taxon>Bacteroidota</taxon>
        <taxon>Cytophagia</taxon>
        <taxon>Cytophagales</taxon>
        <taxon>Hymenobacteraceae</taxon>
        <taxon>Hymenobacter</taxon>
    </lineage>
</organism>
<gene>
    <name evidence="2" type="ORF">MUN79_06860</name>
</gene>
<sequence length="826" mass="85471">MADIDQPATVAAMLRQADGRYIISGNFQKVNGTAATGLIRLNAAGVLDQSFTTAAAVQTPPDALRLLPSGRILLFSPGTLTVGGQAFRNLVQLNADGTLGPALATGTGTNNFGAQAVAVQPDGKILLGGLFTSFNGVAAPYLVRLNADGSVDTPFMTNLGTSFTGGVRTMVVQPDGKIVLGGHFQNFNGTGRHLLVRLNADGTYDNSFVPAVTGGPDAYVAHLALDPRNNDVIVEGVLLRFTTGGARSLFRLKTDGSADSQFSPGLGHTGCYLNNLTGNDQMTVDAQGRIVLGGCFEKFLGSPASPVTSLVRLQPDGQLDAQFATGPTLLGSINNVQLEPDGGVTVAGNLRAAFGLPGASVVRLTATAQPDLAFQPELVTPGRVAKLLRQADGKLLVGGRFTSIQGQRVSNIARLNADGSRDASFATTGPNAAVEALAQQPDGKILIGGRFSEVASNPAALVARLEADGRYDASFAAGFVHNGTSSQITAVALQPDGKVLVGGVSLTYTGTFGDALHRLLPTGQLDQAYENNLQANPKQVQVLSLKVLADGRAYVGGSFTPSNGSAYTGSGLLRLLADGRPDAGFTPGTSSVSVVVNDVLPLANGQVLVGGHFSNYNGASRVNMVRLNADGSADPGFNANMASSAISSTGVSFIAPQPNGRLLIGSGLTMRINGVNQGTLMRLLPNGDLDASFANSTTLVNGQVNSAIVQPSGEIIVGGQFSQIAGQTRWSVARLTAPQVLAAEPTVADATTGIWPSPAHDQLHLRLNMTLQPRQVELLDLTGRCLRQTAAPQASTELSVRGLAAGVYLLRVHYAAGPMTRRIVVE</sequence>
<feature type="domain" description="Secretion system C-terminal sorting" evidence="1">
    <location>
        <begin position="754"/>
        <end position="825"/>
    </location>
</feature>
<accession>A0A8T9QDJ1</accession>
<dbReference type="RefSeq" id="WP_244676990.1">
    <property type="nucleotide sequence ID" value="NZ_CP095046.1"/>
</dbReference>
<dbReference type="InterPro" id="IPR013431">
    <property type="entry name" value="Delta_60_rpt"/>
</dbReference>
<keyword evidence="3" id="KW-1185">Reference proteome</keyword>
<name>A0A8T9QDJ1_9BACT</name>